<keyword evidence="4 6" id="KW-1133">Transmembrane helix</keyword>
<feature type="domain" description="TcaA second" evidence="7">
    <location>
        <begin position="72"/>
        <end position="164"/>
    </location>
</feature>
<evidence type="ECO:0000259" key="8">
    <source>
        <dbReference type="Pfam" id="PF22819"/>
    </source>
</evidence>
<evidence type="ECO:0000256" key="1">
    <source>
        <dbReference type="ARBA" id="ARBA00004162"/>
    </source>
</evidence>
<dbReference type="Pfam" id="PF22813">
    <property type="entry name" value="TcaA_2nd"/>
    <property type="match status" value="1"/>
</dbReference>
<proteinExistence type="predicted"/>
<comment type="subcellular location">
    <subcellularLocation>
        <location evidence="1">Cell membrane</location>
        <topology evidence="1">Single-pass membrane protein</topology>
    </subcellularLocation>
</comment>
<dbReference type="PANTHER" id="PTHR40038">
    <property type="entry name" value="MEMBRANE-ASSOCIATED PROTEIN TCAA"/>
    <property type="match status" value="1"/>
</dbReference>
<evidence type="ECO:0000256" key="4">
    <source>
        <dbReference type="ARBA" id="ARBA00022989"/>
    </source>
</evidence>
<dbReference type="InterPro" id="IPR054528">
    <property type="entry name" value="TcaA_5th"/>
</dbReference>
<dbReference type="Pfam" id="PF22820">
    <property type="entry name" value="TcaA_3rd_4th"/>
    <property type="match status" value="1"/>
</dbReference>
<dbReference type="Pfam" id="PF22819">
    <property type="entry name" value="TcaA_5th"/>
    <property type="match status" value="1"/>
</dbReference>
<feature type="domain" description="TcaA 4th" evidence="9">
    <location>
        <begin position="243"/>
        <end position="313"/>
    </location>
</feature>
<gene>
    <name evidence="10" type="ORF">AM506_12010</name>
</gene>
<organism evidence="10 11">
    <name type="scientific">Rossellomorea vietnamensis</name>
    <dbReference type="NCBI Taxonomy" id="218284"/>
    <lineage>
        <taxon>Bacteria</taxon>
        <taxon>Bacillati</taxon>
        <taxon>Bacillota</taxon>
        <taxon>Bacilli</taxon>
        <taxon>Bacillales</taxon>
        <taxon>Bacillaceae</taxon>
        <taxon>Rossellomorea</taxon>
    </lineage>
</organism>
<evidence type="ECO:0000256" key="2">
    <source>
        <dbReference type="ARBA" id="ARBA00022475"/>
    </source>
</evidence>
<dbReference type="RefSeq" id="WP_060672737.1">
    <property type="nucleotide sequence ID" value="NZ_LIXZ01000008.1"/>
</dbReference>
<dbReference type="PATRIC" id="fig|218284.4.peg.4105"/>
<dbReference type="GO" id="GO:0005886">
    <property type="term" value="C:plasma membrane"/>
    <property type="evidence" value="ECO:0007669"/>
    <property type="project" value="UniProtKB-SubCell"/>
</dbReference>
<comment type="caution">
    <text evidence="10">The sequence shown here is derived from an EMBL/GenBank/DDBJ whole genome shotgun (WGS) entry which is preliminary data.</text>
</comment>
<evidence type="ECO:0000256" key="3">
    <source>
        <dbReference type="ARBA" id="ARBA00022692"/>
    </source>
</evidence>
<keyword evidence="2" id="KW-1003">Cell membrane</keyword>
<dbReference type="AlphaFoldDB" id="A0A0P6VW70"/>
<feature type="domain" description="TcaA protein NTF2-like" evidence="8">
    <location>
        <begin position="333"/>
        <end position="444"/>
    </location>
</feature>
<evidence type="ECO:0008006" key="12">
    <source>
        <dbReference type="Google" id="ProtNLM"/>
    </source>
</evidence>
<dbReference type="OrthoDB" id="1682769at2"/>
<feature type="transmembrane region" description="Helical" evidence="6">
    <location>
        <begin position="47"/>
        <end position="70"/>
    </location>
</feature>
<evidence type="ECO:0000256" key="5">
    <source>
        <dbReference type="ARBA" id="ARBA00023136"/>
    </source>
</evidence>
<evidence type="ECO:0000256" key="6">
    <source>
        <dbReference type="SAM" id="Phobius"/>
    </source>
</evidence>
<accession>A0A0P6VW70</accession>
<evidence type="ECO:0000313" key="10">
    <source>
        <dbReference type="EMBL" id="KPL59245.1"/>
    </source>
</evidence>
<evidence type="ECO:0000313" key="11">
    <source>
        <dbReference type="Proteomes" id="UP000050398"/>
    </source>
</evidence>
<keyword evidence="3 6" id="KW-0812">Transmembrane</keyword>
<dbReference type="Proteomes" id="UP000050398">
    <property type="component" value="Unassembled WGS sequence"/>
</dbReference>
<dbReference type="InterPro" id="IPR054529">
    <property type="entry name" value="TcaA_2nd"/>
</dbReference>
<sequence>MSYCTECGKALKNNPDFCESCGARREVTKEESIKRVPKTPMSKKKKVSLSIAGILVVGLISTHMILSSIYDPMKNIQSMDSAITGNSEEGFLEYITFDKDSLLNRKQYFTYIKTLDWEDMREQLVSITESDLKFDAFVKDQRGHDVFKVERDSILGLYETYDIEAVPNQVFITTNMEPATFKIGDKTVSVKDSSEPVEVGKAYPGTYTVKADAANLYGEFSIEDDIEVKPTKSGDSKHSLEFNGDTFAIDTNFPEAVLFINGKSTKKSLQELEHLGPFPEDKEVTMFAELSQADGKSLKSEEITQHQGSWGSLSFVFAEDDENLSAASSTTMEEANQFVLDFRDSYEQALNTRDYSLISPYLLSGSLAEEELVEYIGDLQDKDYSYDFRDNTILNSQEAEEGTFEITTNENFIFTNHLGEQTTYDREKIYTIIKEDSSFKIKKIDIHDTERNEI</sequence>
<keyword evidence="5 6" id="KW-0472">Membrane</keyword>
<evidence type="ECO:0000259" key="7">
    <source>
        <dbReference type="Pfam" id="PF22813"/>
    </source>
</evidence>
<reference evidence="10 11" key="1">
    <citation type="submission" date="2015-08" db="EMBL/GenBank/DDBJ databases">
        <title>Draft Genome Sequence of Bacillus vietnamensis UCD-SED5.</title>
        <authorList>
            <person name="Lee R.D."/>
            <person name="Jospin G."/>
            <person name="Lang J.M."/>
            <person name="Coil D.A."/>
            <person name="Eisen J.A."/>
        </authorList>
    </citation>
    <scope>NUCLEOTIDE SEQUENCE [LARGE SCALE GENOMIC DNA]</scope>
    <source>
        <strain evidence="10 11">UCD-SED5</strain>
    </source>
</reference>
<name>A0A0P6VW70_9BACI</name>
<evidence type="ECO:0000259" key="9">
    <source>
        <dbReference type="Pfam" id="PF22820"/>
    </source>
</evidence>
<dbReference type="EMBL" id="LIXZ01000008">
    <property type="protein sequence ID" value="KPL59245.1"/>
    <property type="molecule type" value="Genomic_DNA"/>
</dbReference>
<dbReference type="PANTHER" id="PTHR40038:SF1">
    <property type="entry name" value="MEMBRANE-ASSOCIATED PROTEIN TCAA"/>
    <property type="match status" value="1"/>
</dbReference>
<dbReference type="InterPro" id="IPR054530">
    <property type="entry name" value="TcaA_4th"/>
</dbReference>
<protein>
    <recommendedName>
        <fullName evidence="12">Membrane-associated protein</fullName>
    </recommendedName>
</protein>